<dbReference type="AlphaFoldDB" id="A0A3D8I4C9"/>
<evidence type="ECO:0000313" key="1">
    <source>
        <dbReference type="EMBL" id="RDU60012.1"/>
    </source>
</evidence>
<reference evidence="1 2" key="1">
    <citation type="submission" date="2018-04" db="EMBL/GenBank/DDBJ databases">
        <title>Novel Campyloabacter and Helicobacter Species and Strains.</title>
        <authorList>
            <person name="Mannion A.J."/>
            <person name="Shen Z."/>
            <person name="Fox J.G."/>
        </authorList>
    </citation>
    <scope>NUCLEOTIDE SEQUENCE [LARGE SCALE GENOMIC DNA]</scope>
    <source>
        <strain evidence="1 2">MIT 98-6070</strain>
    </source>
</reference>
<accession>A0A3D8I4C9</accession>
<keyword evidence="2" id="KW-1185">Reference proteome</keyword>
<dbReference type="EMBL" id="NXLR01000006">
    <property type="protein sequence ID" value="RDU60012.1"/>
    <property type="molecule type" value="Genomic_DNA"/>
</dbReference>
<name>A0A3D8I4C9_9HELI</name>
<sequence length="163" mass="20126">MTSAKMKDVLKNHNYLNLNNKIIYEMLTFKREFEEDLFLEIVNDLRSNIGEARIDYQMPMKRQRSKEEIMNDVLELKWITSKPSSWLPLHQYLVKNKNCKQELYYELYSLIFYEYDRIEYSFSNYYKVFFWEGRKYWIMNSDYRHSIIINRDFGDKAPQNMTK</sequence>
<comment type="caution">
    <text evidence="1">The sequence shown here is derived from an EMBL/GenBank/DDBJ whole genome shotgun (WGS) entry which is preliminary data.</text>
</comment>
<dbReference type="Proteomes" id="UP000256599">
    <property type="component" value="Unassembled WGS sequence"/>
</dbReference>
<evidence type="ECO:0000313" key="2">
    <source>
        <dbReference type="Proteomes" id="UP000256599"/>
    </source>
</evidence>
<protein>
    <submittedName>
        <fullName evidence="1">Uncharacterized protein</fullName>
    </submittedName>
</protein>
<proteinExistence type="predicted"/>
<gene>
    <name evidence="1" type="ORF">CQA63_04470</name>
</gene>
<organism evidence="1 2">
    <name type="scientific">Helicobacter marmotae</name>
    <dbReference type="NCBI Taxonomy" id="152490"/>
    <lineage>
        <taxon>Bacteria</taxon>
        <taxon>Pseudomonadati</taxon>
        <taxon>Campylobacterota</taxon>
        <taxon>Epsilonproteobacteria</taxon>
        <taxon>Campylobacterales</taxon>
        <taxon>Helicobacteraceae</taxon>
        <taxon>Helicobacter</taxon>
    </lineage>
</organism>